<dbReference type="EMBL" id="HACA01003184">
    <property type="protein sequence ID" value="CDW20545.1"/>
    <property type="molecule type" value="Transcribed_RNA"/>
</dbReference>
<feature type="domain" description="Haem-binding uptake Tiki superfamily ChaN" evidence="1">
    <location>
        <begin position="22"/>
        <end position="224"/>
    </location>
</feature>
<dbReference type="AlphaFoldDB" id="A0A0K2T431"/>
<dbReference type="InterPro" id="IPR007314">
    <property type="entry name" value="Cofac_haem-bd_dom"/>
</dbReference>
<reference evidence="2" key="1">
    <citation type="submission" date="2014-05" db="EMBL/GenBank/DDBJ databases">
        <authorList>
            <person name="Chronopoulou M."/>
        </authorList>
    </citation>
    <scope>NUCLEOTIDE SEQUENCE</scope>
    <source>
        <tissue evidence="2">Whole organism</tissue>
    </source>
</reference>
<dbReference type="RefSeq" id="XP_040576912.2">
    <property type="nucleotide sequence ID" value="XM_040720978.2"/>
</dbReference>
<dbReference type="CDD" id="cd14727">
    <property type="entry name" value="ChanN-like"/>
    <property type="match status" value="1"/>
</dbReference>
<accession>A0A0K2T431</accession>
<dbReference type="Pfam" id="PF04187">
    <property type="entry name" value="Cofac_haem_bdg"/>
    <property type="match status" value="1"/>
</dbReference>
<sequence length="263" mass="30250">MNIFRGSNGKRILHFINEELPQIKAWDVFLIGENHMDPQRLSLQQRILEKVSCPELTLSLEFWDRSSQPVIHEYLSNLIDEDIFLRDSNPPENYTDYMGLIRHCKDKKLNVLGANCPRRYVSIVRRLGRSGLELCSDSGKTFLPSPLTYAPPSEAYSEVFKEMMGVVGRETMDSNSMMGMLEAQNLWDATMAHSICEQFKQNKKVIHLTGHFHIQKNLGLVEHLKKYAPDAKIVSMVIIPEENPSIFDNEKHKDLADYVVLTK</sequence>
<dbReference type="GeneID" id="121125772"/>
<protein>
    <recommendedName>
        <fullName evidence="1">Haem-binding uptake Tiki superfamily ChaN domain-containing protein</fullName>
    </recommendedName>
</protein>
<evidence type="ECO:0000313" key="2">
    <source>
        <dbReference type="EMBL" id="CDW20545.1"/>
    </source>
</evidence>
<evidence type="ECO:0000259" key="1">
    <source>
        <dbReference type="Pfam" id="PF04187"/>
    </source>
</evidence>
<organism evidence="2">
    <name type="scientific">Lepeophtheirus salmonis</name>
    <name type="common">Salmon louse</name>
    <name type="synonym">Caligus salmonis</name>
    <dbReference type="NCBI Taxonomy" id="72036"/>
    <lineage>
        <taxon>Eukaryota</taxon>
        <taxon>Metazoa</taxon>
        <taxon>Ecdysozoa</taxon>
        <taxon>Arthropoda</taxon>
        <taxon>Crustacea</taxon>
        <taxon>Multicrustacea</taxon>
        <taxon>Hexanauplia</taxon>
        <taxon>Copepoda</taxon>
        <taxon>Siphonostomatoida</taxon>
        <taxon>Caligidae</taxon>
        <taxon>Lepeophtheirus</taxon>
    </lineage>
</organism>
<proteinExistence type="predicted"/>
<dbReference type="Gene3D" id="3.40.50.11550">
    <property type="match status" value="2"/>
</dbReference>
<dbReference type="SUPFAM" id="SSF159501">
    <property type="entry name" value="EreA/ChaN-like"/>
    <property type="match status" value="1"/>
</dbReference>
<name>A0A0K2T431_LEPSM</name>